<dbReference type="Pfam" id="PF14707">
    <property type="entry name" value="Sulfatase_C"/>
    <property type="match status" value="1"/>
</dbReference>
<dbReference type="GeneID" id="110077811"/>
<feature type="region of interest" description="Disordered" evidence="7">
    <location>
        <begin position="37"/>
        <end position="126"/>
    </location>
</feature>
<evidence type="ECO:0000256" key="5">
    <source>
        <dbReference type="ARBA" id="ARBA00022801"/>
    </source>
</evidence>
<evidence type="ECO:0000313" key="10">
    <source>
        <dbReference type="RefSeq" id="XP_072846890.1"/>
    </source>
</evidence>
<evidence type="ECO:0000259" key="8">
    <source>
        <dbReference type="Pfam" id="PF00884"/>
    </source>
</evidence>
<gene>
    <name evidence="10" type="primary">ARSG</name>
</gene>
<dbReference type="Gene3D" id="3.40.720.10">
    <property type="entry name" value="Alkaline Phosphatase, subunit A"/>
    <property type="match status" value="1"/>
</dbReference>
<dbReference type="PROSITE" id="PS00523">
    <property type="entry name" value="SULFATASE_1"/>
    <property type="match status" value="1"/>
</dbReference>
<dbReference type="Pfam" id="PF00884">
    <property type="entry name" value="Sulfatase"/>
    <property type="match status" value="1"/>
</dbReference>
<organism evidence="9 10">
    <name type="scientific">Pogona vitticeps</name>
    <name type="common">central bearded dragon</name>
    <dbReference type="NCBI Taxonomy" id="103695"/>
    <lineage>
        <taxon>Eukaryota</taxon>
        <taxon>Metazoa</taxon>
        <taxon>Chordata</taxon>
        <taxon>Craniata</taxon>
        <taxon>Vertebrata</taxon>
        <taxon>Euteleostomi</taxon>
        <taxon>Lepidosauria</taxon>
        <taxon>Squamata</taxon>
        <taxon>Bifurcata</taxon>
        <taxon>Unidentata</taxon>
        <taxon>Episquamata</taxon>
        <taxon>Toxicofera</taxon>
        <taxon>Iguania</taxon>
        <taxon>Acrodonta</taxon>
        <taxon>Agamidae</taxon>
        <taxon>Amphibolurinae</taxon>
        <taxon>Pogona</taxon>
    </lineage>
</organism>
<protein>
    <submittedName>
        <fullName evidence="10">Arylsulfatase G isoform X3</fullName>
    </submittedName>
</protein>
<evidence type="ECO:0000256" key="6">
    <source>
        <dbReference type="ARBA" id="ARBA00022837"/>
    </source>
</evidence>
<evidence type="ECO:0000313" key="9">
    <source>
        <dbReference type="Proteomes" id="UP001652642"/>
    </source>
</evidence>
<dbReference type="PANTHER" id="PTHR42693:SF42">
    <property type="entry name" value="ARYLSULFATASE G"/>
    <property type="match status" value="1"/>
</dbReference>
<dbReference type="Proteomes" id="UP001652642">
    <property type="component" value="Chromosome 2"/>
</dbReference>
<proteinExistence type="inferred from homology"/>
<reference evidence="9" key="1">
    <citation type="submission" date="2025-05" db="UniProtKB">
        <authorList>
            <consortium name="RefSeq"/>
        </authorList>
    </citation>
    <scope>NUCLEOTIDE SEQUENCE [LARGE SCALE GENOMIC DNA]</scope>
</reference>
<evidence type="ECO:0000256" key="3">
    <source>
        <dbReference type="ARBA" id="ARBA00022723"/>
    </source>
</evidence>
<dbReference type="RefSeq" id="XP_072846890.1">
    <property type="nucleotide sequence ID" value="XM_072990789.1"/>
</dbReference>
<evidence type="ECO:0000256" key="1">
    <source>
        <dbReference type="ARBA" id="ARBA00001913"/>
    </source>
</evidence>
<dbReference type="PROSITE" id="PS00149">
    <property type="entry name" value="SULFATASE_2"/>
    <property type="match status" value="1"/>
</dbReference>
<dbReference type="InterPro" id="IPR000917">
    <property type="entry name" value="Sulfatase_N"/>
</dbReference>
<dbReference type="SUPFAM" id="SSF53649">
    <property type="entry name" value="Alkaline phosphatase-like"/>
    <property type="match status" value="1"/>
</dbReference>
<dbReference type="InterPro" id="IPR050738">
    <property type="entry name" value="Sulfatase"/>
</dbReference>
<accession>A0ABM5FNC0</accession>
<dbReference type="InterPro" id="IPR024607">
    <property type="entry name" value="Sulfatase_CS"/>
</dbReference>
<comment type="cofactor">
    <cofactor evidence="1">
        <name>Ca(2+)</name>
        <dbReference type="ChEBI" id="CHEBI:29108"/>
    </cofactor>
</comment>
<keyword evidence="4" id="KW-0732">Signal</keyword>
<keyword evidence="6" id="KW-0106">Calcium</keyword>
<dbReference type="PANTHER" id="PTHR42693">
    <property type="entry name" value="ARYLSULFATASE FAMILY MEMBER"/>
    <property type="match status" value="1"/>
</dbReference>
<comment type="similarity">
    <text evidence="2">Belongs to the sulfatase family.</text>
</comment>
<evidence type="ECO:0000256" key="4">
    <source>
        <dbReference type="ARBA" id="ARBA00022729"/>
    </source>
</evidence>
<feature type="compositionally biased region" description="Basic and acidic residues" evidence="7">
    <location>
        <begin position="58"/>
        <end position="70"/>
    </location>
</feature>
<feature type="domain" description="Sulfatase N-terminal" evidence="8">
    <location>
        <begin position="152"/>
        <end position="492"/>
    </location>
</feature>
<reference evidence="10" key="2">
    <citation type="submission" date="2025-08" db="UniProtKB">
        <authorList>
            <consortium name="RefSeq"/>
        </authorList>
    </citation>
    <scope>IDENTIFICATION</scope>
</reference>
<dbReference type="CDD" id="cd16161">
    <property type="entry name" value="ARSG"/>
    <property type="match status" value="1"/>
</dbReference>
<dbReference type="Gene3D" id="3.30.1120.10">
    <property type="match status" value="1"/>
</dbReference>
<evidence type="ECO:0000256" key="7">
    <source>
        <dbReference type="SAM" id="MobiDB-lite"/>
    </source>
</evidence>
<name>A0ABM5FNC0_9SAUR</name>
<evidence type="ECO:0000256" key="2">
    <source>
        <dbReference type="ARBA" id="ARBA00008779"/>
    </source>
</evidence>
<dbReference type="InterPro" id="IPR017850">
    <property type="entry name" value="Alkaline_phosphatase_core_sf"/>
</dbReference>
<sequence length="637" mass="69848">MLWSRVTAELWYEKRGCGAVAPISGLLFKYREEERGQRETKRALPCGSSLPRSPACSHGRETLGQVHREGAGQGAARRRRPPFRHGGEARARGVPIGSGPRGGGGAGPRSHVPETVQQESERASGGALCANRRSRRFAGLFLDVKRSAYKKPNFIIILADDIGWGDLGANWNLRNDTPNLDKMAMEGMRFVDFHSAASTCSPSRASLLTGRLGLRNGVTHNFAVTSVGGLPLNETTLAEVLKEAGYLTAVIGKWHLGHEGRYHPNFRGFDYYFGIPYSHDMGCTDTPGYNLPPCPACARNPMTGSNHQKSCYSEVAVPLFENHAIVQQPVDLASLTAKYTEKAIQFINHSSQKSRPFLLYLALAHMHVPLVSPKSPQRLPHQDPYGANLQEMDALVGCIKDKIDSMKEDTFLWFTGDNGPWSEKCQYAGSVGPYTGIWQRKRGGSSAKQTTWEGGHRVPTLAYWIGKIPGNVTSPVLLSILDIFPTLVSLANASLPPSRRFDGMDVSEILFGQSNKGHKTLFHPNSGAAGKYGEIQALRLDQYKAFYLTGGAKACDGRIGKEHHHQPPLIFNLENDIQEQQPLDIHSEEYQAVLPAVREALADVLQDIATDNVSVADYAHDPAATPCCNPHHVVCRC</sequence>
<keyword evidence="5" id="KW-0378">Hydrolase</keyword>
<keyword evidence="9" id="KW-1185">Reference proteome</keyword>
<keyword evidence="3" id="KW-0479">Metal-binding</keyword>